<keyword evidence="2 4" id="KW-0813">Transport</keyword>
<dbReference type="InterPro" id="IPR045111">
    <property type="entry name" value="Vps41/Vps8"/>
</dbReference>
<dbReference type="InterPro" id="IPR011990">
    <property type="entry name" value="TPR-like_helical_dom_sf"/>
</dbReference>
<dbReference type="InterPro" id="IPR000547">
    <property type="entry name" value="Clathrin_H-chain/VPS_repeat"/>
</dbReference>
<gene>
    <name evidence="8" type="primary">VPS41</name>
    <name evidence="8" type="ORF">FIM1_2069</name>
</gene>
<evidence type="ECO:0000256" key="1">
    <source>
        <dbReference type="ARBA" id="ARBA00009582"/>
    </source>
</evidence>
<keyword evidence="3 4" id="KW-0653">Protein transport</keyword>
<reference evidence="8 9" key="1">
    <citation type="submission" date="2016-03" db="EMBL/GenBank/DDBJ databases">
        <title>How can Kluyveromyces marxianus grow so fast - potential evolutionary course in Saccharomyces Complex revealed by comparative genomics.</title>
        <authorList>
            <person name="Mo W."/>
            <person name="Lu W."/>
            <person name="Yang X."/>
            <person name="Qi J."/>
            <person name="Lv H."/>
        </authorList>
    </citation>
    <scope>NUCLEOTIDE SEQUENCE [LARGE SCALE GENOMIC DNA]</scope>
    <source>
        <strain evidence="8 9">FIM1</strain>
    </source>
</reference>
<evidence type="ECO:0000256" key="2">
    <source>
        <dbReference type="ARBA" id="ARBA00022448"/>
    </source>
</evidence>
<dbReference type="Pfam" id="PF23556">
    <property type="entry name" value="TPR_Vps41"/>
    <property type="match status" value="1"/>
</dbReference>
<dbReference type="SMART" id="SM00299">
    <property type="entry name" value="CLH"/>
    <property type="match status" value="1"/>
</dbReference>
<dbReference type="Pfam" id="PF23411">
    <property type="entry name" value="Beta-prop_Vps41"/>
    <property type="match status" value="1"/>
</dbReference>
<organism evidence="8 9">
    <name type="scientific">Kluyveromyces marxianus</name>
    <name type="common">Yeast</name>
    <name type="synonym">Candida kefyr</name>
    <dbReference type="NCBI Taxonomy" id="4911"/>
    <lineage>
        <taxon>Eukaryota</taxon>
        <taxon>Fungi</taxon>
        <taxon>Dikarya</taxon>
        <taxon>Ascomycota</taxon>
        <taxon>Saccharomycotina</taxon>
        <taxon>Saccharomycetes</taxon>
        <taxon>Saccharomycetales</taxon>
        <taxon>Saccharomycetaceae</taxon>
        <taxon>Kluyveromyces</taxon>
    </lineage>
</organism>
<dbReference type="InterPro" id="IPR016902">
    <property type="entry name" value="Vps41"/>
</dbReference>
<dbReference type="InterPro" id="IPR015943">
    <property type="entry name" value="WD40/YVTN_repeat-like_dom_sf"/>
</dbReference>
<comment type="function">
    <text evidence="4">Required for vacuolar assembly and vacuolar traffic.</text>
</comment>
<evidence type="ECO:0000256" key="4">
    <source>
        <dbReference type="PIRNR" id="PIRNR028921"/>
    </source>
</evidence>
<dbReference type="SUPFAM" id="SSF50978">
    <property type="entry name" value="WD40 repeat-like"/>
    <property type="match status" value="1"/>
</dbReference>
<evidence type="ECO:0000313" key="8">
    <source>
        <dbReference type="EMBL" id="QGN15379.1"/>
    </source>
</evidence>
<evidence type="ECO:0000256" key="5">
    <source>
        <dbReference type="PROSITE-ProRule" id="PRU01006"/>
    </source>
</evidence>
<evidence type="ECO:0000256" key="6">
    <source>
        <dbReference type="SAM" id="MobiDB-lite"/>
    </source>
</evidence>
<accession>A0ABX6ESS3</accession>
<comment type="similarity">
    <text evidence="1 4">Belongs to the VPS41 family.</text>
</comment>
<dbReference type="PANTHER" id="PTHR12616:SF1">
    <property type="entry name" value="VACUOLAR PROTEIN SORTING-ASSOCIATED PROTEIN 41 HOMOLOG"/>
    <property type="match status" value="1"/>
</dbReference>
<dbReference type="PIRSF" id="PIRSF028921">
    <property type="entry name" value="VPS41"/>
    <property type="match status" value="1"/>
</dbReference>
<feature type="region of interest" description="Disordered" evidence="6">
    <location>
        <begin position="1"/>
        <end position="80"/>
    </location>
</feature>
<dbReference type="Gene3D" id="2.130.10.10">
    <property type="entry name" value="YVTN repeat-like/Quinoprotein amine dehydrogenase"/>
    <property type="match status" value="1"/>
</dbReference>
<dbReference type="InterPro" id="IPR057780">
    <property type="entry name" value="Beta-prop_Vps41"/>
</dbReference>
<evidence type="ECO:0000259" key="7">
    <source>
        <dbReference type="Pfam" id="PF23411"/>
    </source>
</evidence>
<dbReference type="Proteomes" id="UP000422736">
    <property type="component" value="Chromosome 3"/>
</dbReference>
<name>A0ABX6ESS3_KLUMA</name>
<dbReference type="PROSITE" id="PS50236">
    <property type="entry name" value="CHCR"/>
    <property type="match status" value="1"/>
</dbReference>
<feature type="repeat" description="CHCR" evidence="5">
    <location>
        <begin position="658"/>
        <end position="801"/>
    </location>
</feature>
<evidence type="ECO:0000313" key="9">
    <source>
        <dbReference type="Proteomes" id="UP000422736"/>
    </source>
</evidence>
<feature type="domain" description="Vps41 beta-propeller" evidence="7">
    <location>
        <begin position="80"/>
        <end position="420"/>
    </location>
</feature>
<comment type="subcellular location">
    <subcellularLocation>
        <location evidence="4">Vacuole</location>
    </subcellularLocation>
</comment>
<feature type="compositionally biased region" description="Acidic residues" evidence="6">
    <location>
        <begin position="35"/>
        <end position="77"/>
    </location>
</feature>
<keyword evidence="9" id="KW-1185">Reference proteome</keyword>
<dbReference type="Gene3D" id="1.25.40.10">
    <property type="entry name" value="Tetratricopeptide repeat domain"/>
    <property type="match status" value="1"/>
</dbReference>
<dbReference type="PANTHER" id="PTHR12616">
    <property type="entry name" value="VACUOLAR PROTEIN SORTING VPS41"/>
    <property type="match status" value="1"/>
</dbReference>
<dbReference type="InterPro" id="IPR036322">
    <property type="entry name" value="WD40_repeat_dom_sf"/>
</dbReference>
<protein>
    <recommendedName>
        <fullName evidence="4">Vacuolar protein sorting-associated protein 41</fullName>
    </recommendedName>
</protein>
<dbReference type="EMBL" id="CP015056">
    <property type="protein sequence ID" value="QGN15379.1"/>
    <property type="molecule type" value="Genomic_DNA"/>
</dbReference>
<evidence type="ECO:0000256" key="3">
    <source>
        <dbReference type="ARBA" id="ARBA00022927"/>
    </source>
</evidence>
<feature type="compositionally biased region" description="Low complexity" evidence="6">
    <location>
        <begin position="16"/>
        <end position="30"/>
    </location>
</feature>
<keyword evidence="4" id="KW-0926">Vacuole</keyword>
<proteinExistence type="inferred from homology"/>
<sequence length="876" mass="100309">MESEPVDIDQCKESSHNGSDSDISIGSKSNRTQDIDPEVEEDSSSGTESESEIYSDEDEEDEDDSDDSDEDEDEDEPPILTFSRLTHIPKSFFQRDSISSCLFSDRLFAFGTHSGLLHLTRPDFTTIRTFKCHSSSILSIATEGDYFATGSIDGTVVIGSIEDAQDISGFDFKRPIHAVVLDKNYASTKTFVSGGMAGDVVLTQRNWLGNRTDTILEKNNGAIVGIYTVDDVIFWMNDNGITFYSSISRTKLLNIPFPQDEENRPDLYWPKVTFPETDRAIVCWGKHIWQFKVSVSKVQDSTNHIGSIISSAASSLRGVPDRKVELEHHIELNCLVAGAAAFKDDQYLCLGIDQSNKDKLDAPELKIIDIFNGEELHTYQVISKSFQNMTLNDYHLGVHIGEGKSEYYLISSTDAIVSKELSLEDRFKWYVERQMYLKAWEIGDYVVNPMQRLLVGQQYIDSLLLKQDWSTAAEAIVRVFQEVQEGDEELMNFKISKWGMYIMKFVKNKHADDIIDQVPTDPVLDYNVYTTILQSFITAGKYDKVLSLLKKWDCSYYDVRTLLDSIEEELESREDTTLRRCLIQIYSLSDQYVPLVKQMLILKDVKVLDVLLEHNLLSNFVSSLKEIILLPYNEDPINIEKMPLSVVRKVFSKSILLLVENRHSIPIERVISEFSGPLRVILFLFMEECMVLEPLMVTPYEDDMISLYIQFNKKDLLDFLKLKSNYDVDRAIELCQADPSLYNELIFLWSKIGENRKALSLIIDRLDDPKLAFQFVKDSNDNELWNYLINYSLDRPKFIKAILDTSDIFEDEIATIVERVPDDIEVEGLKDSLQHITTNNELKLGVMNSIFKIVDDETKQIVAEFLMVRKKGKVFM</sequence>